<dbReference type="EMBL" id="QPIZ01000004">
    <property type="protein sequence ID" value="RCW38252.1"/>
    <property type="molecule type" value="Genomic_DNA"/>
</dbReference>
<dbReference type="Proteomes" id="UP000252733">
    <property type="component" value="Unassembled WGS sequence"/>
</dbReference>
<accession>A0A368VAW9</accession>
<reference evidence="1 2" key="1">
    <citation type="submission" date="2018-07" db="EMBL/GenBank/DDBJ databases">
        <title>Freshwater and sediment microbial communities from various areas in North America, analyzing microbe dynamics in response to fracking.</title>
        <authorList>
            <person name="Lamendella R."/>
        </authorList>
    </citation>
    <scope>NUCLEOTIDE SEQUENCE [LARGE SCALE GENOMIC DNA]</scope>
    <source>
        <strain evidence="1 2">160A</strain>
    </source>
</reference>
<name>A0A368VAW9_9BACT</name>
<evidence type="ECO:0000313" key="1">
    <source>
        <dbReference type="EMBL" id="RCW38252.1"/>
    </source>
</evidence>
<dbReference type="AlphaFoldDB" id="A0A368VAW9"/>
<evidence type="ECO:0000313" key="2">
    <source>
        <dbReference type="Proteomes" id="UP000252733"/>
    </source>
</evidence>
<comment type="caution">
    <text evidence="1">The sequence shown here is derived from an EMBL/GenBank/DDBJ whole genome shotgun (WGS) entry which is preliminary data.</text>
</comment>
<protein>
    <submittedName>
        <fullName evidence="1">Uncharacterized protein</fullName>
    </submittedName>
</protein>
<dbReference type="RefSeq" id="WP_181872041.1">
    <property type="nucleotide sequence ID" value="NZ_QPIZ01000004.1"/>
</dbReference>
<gene>
    <name evidence="1" type="ORF">DFO77_1048</name>
</gene>
<keyword evidence="2" id="KW-1185">Reference proteome</keyword>
<proteinExistence type="predicted"/>
<sequence>MDYSGMTVNERLAVSGLFKEFDKAVRKKDKMKLVEILKEVSLSNANIDDILRKYKIGD</sequence>
<organism evidence="1 2">
    <name type="scientific">Marinilabilia salmonicolor</name>
    <dbReference type="NCBI Taxonomy" id="989"/>
    <lineage>
        <taxon>Bacteria</taxon>
        <taxon>Pseudomonadati</taxon>
        <taxon>Bacteroidota</taxon>
        <taxon>Bacteroidia</taxon>
        <taxon>Marinilabiliales</taxon>
        <taxon>Marinilabiliaceae</taxon>
        <taxon>Marinilabilia</taxon>
    </lineage>
</organism>